<dbReference type="PANTHER" id="PTHR43077">
    <property type="entry name" value="TRANSPORT PERMEASE YVFS-RELATED"/>
    <property type="match status" value="1"/>
</dbReference>
<comment type="subcellular location">
    <subcellularLocation>
        <location evidence="1">Membrane</location>
        <topology evidence="1">Multi-pass membrane protein</topology>
    </subcellularLocation>
</comment>
<dbReference type="PANTHER" id="PTHR43077:SF10">
    <property type="entry name" value="TRANSPORT PERMEASE PROTEIN"/>
    <property type="match status" value="1"/>
</dbReference>
<feature type="transmembrane region" description="Helical" evidence="5">
    <location>
        <begin position="624"/>
        <end position="642"/>
    </location>
</feature>
<reference evidence="7 8" key="1">
    <citation type="journal article" date="2019" name="Nat. Med.">
        <title>A library of human gut bacterial isolates paired with longitudinal multiomics data enables mechanistic microbiome research.</title>
        <authorList>
            <person name="Poyet M."/>
            <person name="Groussin M."/>
            <person name="Gibbons S.M."/>
            <person name="Avila-Pacheco J."/>
            <person name="Jiang X."/>
            <person name="Kearney S.M."/>
            <person name="Perrotta A.R."/>
            <person name="Berdy B."/>
            <person name="Zhao S."/>
            <person name="Lieberman T.D."/>
            <person name="Swanson P.K."/>
            <person name="Smith M."/>
            <person name="Roesemann S."/>
            <person name="Alexander J.E."/>
            <person name="Rich S.A."/>
            <person name="Livny J."/>
            <person name="Vlamakis H."/>
            <person name="Clish C."/>
            <person name="Bullock K."/>
            <person name="Deik A."/>
            <person name="Scott J."/>
            <person name="Pierce K.A."/>
            <person name="Xavier R.J."/>
            <person name="Alm E.J."/>
        </authorList>
    </citation>
    <scope>NUCLEOTIDE SEQUENCE [LARGE SCALE GENOMIC DNA]</scope>
    <source>
        <strain evidence="7 8">BIOML-A198</strain>
    </source>
</reference>
<dbReference type="GO" id="GO:0140359">
    <property type="term" value="F:ABC-type transporter activity"/>
    <property type="evidence" value="ECO:0007669"/>
    <property type="project" value="InterPro"/>
</dbReference>
<dbReference type="InterPro" id="IPR013525">
    <property type="entry name" value="ABC2_TM"/>
</dbReference>
<protein>
    <submittedName>
        <fullName evidence="7">YhgE/Pip domain-containing protein</fullName>
    </submittedName>
</protein>
<dbReference type="GO" id="GO:0016020">
    <property type="term" value="C:membrane"/>
    <property type="evidence" value="ECO:0007669"/>
    <property type="project" value="UniProtKB-SubCell"/>
</dbReference>
<evidence type="ECO:0000256" key="5">
    <source>
        <dbReference type="SAM" id="Phobius"/>
    </source>
</evidence>
<dbReference type="Proteomes" id="UP000487649">
    <property type="component" value="Unassembled WGS sequence"/>
</dbReference>
<evidence type="ECO:0000256" key="2">
    <source>
        <dbReference type="ARBA" id="ARBA00022692"/>
    </source>
</evidence>
<feature type="domain" description="ABC-2 type transporter transmembrane" evidence="6">
    <location>
        <begin position="388"/>
        <end position="694"/>
    </location>
</feature>
<feature type="transmembrane region" description="Helical" evidence="5">
    <location>
        <begin position="679"/>
        <end position="696"/>
    </location>
</feature>
<sequence length="718" mass="78533">MLKNIFKIYIEDLKRIFTNYAAFVVILALCILPSLYAWFNIKASWDPYSQEATSQIKIGVVNNDEGTILNGEAVNIGDQVIEELKKNDLMGWQFVSEEEAEKALDEGTYYATLTIPGSFSNDLTSLVTNDVHKGQIIYRVNEKINAIAPKLTSKGATGVQESVNETVIKTVSSVLLETGKSLGLEIQDTLLPKLASVANSLNELTTKFGLINETVAKANDGGLKLKDLISQIQSDLPKIQETLTSAQTLTSSIETFISTSQGSINDLFPTVKADVQLVTDITAEMMKYVDGLKQAIESGSAEAPTMIQNLITKVNSGENLVESLVKLLESFNKISFGKPLTGIIEQLNGIKTELVNISNFLQTLFDEVVNSGEPDLTLLSKVQTVLQDVQTISSDLVNHFDDKVAAPLNSILDEAYKTSQNVLTVLKDAEAKLPQVSELLNVAYEGADTGIEAIQYVNEKLPQAENIIAELAGKVTDINNSQELKDVLELLQSAVQEREDFLSNPVELVEETVFPMHNYGTAMTPFYSVLAIWVGMTLLVSMLSVKAKGDYHPIEEYFGKFLLFVSISLVQALIIALGDLYILKIYCMNSGLFIVNLLFTAVTFTFIVYSLVSVLGNVGKVASIILLVLQVAGSGGTFPIQLTPKFFQMINPFLPFTYSISMAREAIGGVVQTVLTKDIVILLIFISAAILVAIFLKKPLNKLLSGFAEKYEESGLGE</sequence>
<feature type="transmembrane region" description="Helical" evidence="5">
    <location>
        <begin position="590"/>
        <end position="612"/>
    </location>
</feature>
<dbReference type="InterPro" id="IPR017501">
    <property type="entry name" value="Phage_infect_YhgE_C"/>
</dbReference>
<feature type="transmembrane region" description="Helical" evidence="5">
    <location>
        <begin position="557"/>
        <end position="578"/>
    </location>
</feature>
<dbReference type="Pfam" id="PF12698">
    <property type="entry name" value="ABC2_membrane_3"/>
    <property type="match status" value="2"/>
</dbReference>
<dbReference type="GeneID" id="60059434"/>
<feature type="transmembrane region" description="Helical" evidence="5">
    <location>
        <begin position="20"/>
        <end position="39"/>
    </location>
</feature>
<evidence type="ECO:0000256" key="3">
    <source>
        <dbReference type="ARBA" id="ARBA00022989"/>
    </source>
</evidence>
<gene>
    <name evidence="7" type="ORF">GMA92_09235</name>
</gene>
<dbReference type="Gene3D" id="3.40.1710.10">
    <property type="entry name" value="abc type-2 transporter like domain"/>
    <property type="match status" value="1"/>
</dbReference>
<dbReference type="InterPro" id="IPR017500">
    <property type="entry name" value="Phage_infect_YhgE_N"/>
</dbReference>
<dbReference type="InterPro" id="IPR051328">
    <property type="entry name" value="T7SS_ABC-Transporter"/>
</dbReference>
<dbReference type="NCBIfam" id="TIGR03061">
    <property type="entry name" value="pip_yhgE_Nterm"/>
    <property type="match status" value="1"/>
</dbReference>
<proteinExistence type="predicted"/>
<dbReference type="EMBL" id="WMQE01000019">
    <property type="protein sequence ID" value="MTK21604.1"/>
    <property type="molecule type" value="Genomic_DNA"/>
</dbReference>
<evidence type="ECO:0000259" key="6">
    <source>
        <dbReference type="Pfam" id="PF12698"/>
    </source>
</evidence>
<evidence type="ECO:0000256" key="1">
    <source>
        <dbReference type="ARBA" id="ARBA00004141"/>
    </source>
</evidence>
<feature type="transmembrane region" description="Helical" evidence="5">
    <location>
        <begin position="526"/>
        <end position="545"/>
    </location>
</feature>
<organism evidence="7 8">
    <name type="scientific">Turicibacter sanguinis</name>
    <dbReference type="NCBI Taxonomy" id="154288"/>
    <lineage>
        <taxon>Bacteria</taxon>
        <taxon>Bacillati</taxon>
        <taxon>Bacillota</taxon>
        <taxon>Erysipelotrichia</taxon>
        <taxon>Erysipelotrichales</taxon>
        <taxon>Turicibacteraceae</taxon>
        <taxon>Turicibacter</taxon>
    </lineage>
</organism>
<dbReference type="RefSeq" id="WP_006785646.1">
    <property type="nucleotide sequence ID" value="NZ_CP053187.1"/>
</dbReference>
<keyword evidence="3 5" id="KW-1133">Transmembrane helix</keyword>
<feature type="domain" description="ABC-2 type transporter transmembrane" evidence="6">
    <location>
        <begin position="24"/>
        <end position="157"/>
    </location>
</feature>
<keyword evidence="2 5" id="KW-0812">Transmembrane</keyword>
<keyword evidence="4 5" id="KW-0472">Membrane</keyword>
<evidence type="ECO:0000313" key="7">
    <source>
        <dbReference type="EMBL" id="MTK21604.1"/>
    </source>
</evidence>
<name>A0A9X4XDY8_9FIRM</name>
<dbReference type="NCBIfam" id="TIGR03062">
    <property type="entry name" value="pip_yhgE_Cterm"/>
    <property type="match status" value="1"/>
</dbReference>
<comment type="caution">
    <text evidence="7">The sequence shown here is derived from an EMBL/GenBank/DDBJ whole genome shotgun (WGS) entry which is preliminary data.</text>
</comment>
<dbReference type="AlphaFoldDB" id="A0A9X4XDY8"/>
<accession>A0A9X4XDY8</accession>
<evidence type="ECO:0000313" key="8">
    <source>
        <dbReference type="Proteomes" id="UP000487649"/>
    </source>
</evidence>
<evidence type="ECO:0000256" key="4">
    <source>
        <dbReference type="ARBA" id="ARBA00023136"/>
    </source>
</evidence>